<feature type="transmembrane region" description="Helical" evidence="1">
    <location>
        <begin position="6"/>
        <end position="27"/>
    </location>
</feature>
<dbReference type="Pfam" id="PF06022">
    <property type="entry name" value="Cir_Bir_Yir"/>
    <property type="match status" value="1"/>
</dbReference>
<evidence type="ECO:0000313" key="3">
    <source>
        <dbReference type="Proteomes" id="UP000008553"/>
    </source>
</evidence>
<dbReference type="InParanoid" id="Q7R9K1"/>
<keyword evidence="1" id="KW-0812">Transmembrane</keyword>
<keyword evidence="3" id="KW-1185">Reference proteome</keyword>
<dbReference type="InterPro" id="IPR006477">
    <property type="entry name" value="Yir_bir_cir"/>
</dbReference>
<dbReference type="NCBIfam" id="TIGR01590">
    <property type="entry name" value="yir-bir-cir_Pla"/>
    <property type="match status" value="1"/>
</dbReference>
<evidence type="ECO:0000256" key="1">
    <source>
        <dbReference type="SAM" id="Phobius"/>
    </source>
</evidence>
<dbReference type="EMBL" id="AABL01002397">
    <property type="protein sequence ID" value="EAA19166.1"/>
    <property type="molecule type" value="Genomic_DNA"/>
</dbReference>
<proteinExistence type="predicted"/>
<keyword evidence="1" id="KW-1133">Transmembrane helix</keyword>
<sequence length="321" mass="37852">MHFLIIIIISFTFFYIVLYISLNFILIKFSIIRCKMFLVVRNSISDKLDNNKNYRIINEQPIKEYCTNNMCVNELEKINAGCLFLFDALFKDSSVFSYYTKNNINIVKYIIIWLSYMLNLKEQVGTVNNLQYFYNMYMEGGDKYKNRITDIKEYSSYKDLIDKINMMNMDIKDISKFYDAFSTLCNMYIEFDEDSPNCNKFSEQGKEFVRKYEELKKNYNITEDSPYNQVLSILSTDYNNFKNKCKILPSLPTIDKKPHAQSSEATSSSSISKNLFIVLSIFGAIGFFLGISYKVNNMELKKNIMYMQTLTNNRMLLNILY</sequence>
<dbReference type="AlphaFoldDB" id="Q7R9K1"/>
<gene>
    <name evidence="2" type="ORF">PY06861</name>
</gene>
<name>Q7R9K1_PLAYO</name>
<protein>
    <submittedName>
        <fullName evidence="2">Yir3 protein</fullName>
    </submittedName>
</protein>
<reference evidence="2 3" key="1">
    <citation type="journal article" date="2002" name="Nature">
        <title>Genome sequence and comparative analysis of the model rodent malaria parasite Plasmodium yoelii yoelii.</title>
        <authorList>
            <person name="Carlton J.M."/>
            <person name="Angiuoli S.V."/>
            <person name="Suh B.B."/>
            <person name="Kooij T.W."/>
            <person name="Pertea M."/>
            <person name="Silva J.C."/>
            <person name="Ermolaeva M.D."/>
            <person name="Allen J.E."/>
            <person name="Selengut J.D."/>
            <person name="Koo H.L."/>
            <person name="Peterson J.D."/>
            <person name="Pop M."/>
            <person name="Kosack D.S."/>
            <person name="Shumway M.F."/>
            <person name="Bidwell S.L."/>
            <person name="Shallom S.J."/>
            <person name="van Aken S.E."/>
            <person name="Riedmuller S.B."/>
            <person name="Feldblyum T.V."/>
            <person name="Cho J.K."/>
            <person name="Quackenbush J."/>
            <person name="Sedegah M."/>
            <person name="Shoaibi A."/>
            <person name="Cummings L.M."/>
            <person name="Florens L."/>
            <person name="Yates J.R."/>
            <person name="Raine J.D."/>
            <person name="Sinden R.E."/>
            <person name="Harris M.A."/>
            <person name="Cunningham D.A."/>
            <person name="Preiser P.R."/>
            <person name="Bergman L.W."/>
            <person name="Vaidya A.B."/>
            <person name="van Lin L.H."/>
            <person name="Janse C.J."/>
            <person name="Waters A.P."/>
            <person name="Smith H.O."/>
            <person name="White O.R."/>
            <person name="Salzberg S.L."/>
            <person name="Venter J.C."/>
            <person name="Fraser C.M."/>
            <person name="Hoffman S.L."/>
            <person name="Gardner M.J."/>
            <person name="Carucci D.J."/>
        </authorList>
    </citation>
    <scope>NUCLEOTIDE SEQUENCE [LARGE SCALE GENOMIC DNA]</scope>
    <source>
        <strain evidence="2 3">17XNL</strain>
    </source>
</reference>
<comment type="caution">
    <text evidence="2">The sequence shown here is derived from an EMBL/GenBank/DDBJ whole genome shotgun (WGS) entry which is preliminary data.</text>
</comment>
<accession>Q7R9K1</accession>
<feature type="transmembrane region" description="Helical" evidence="1">
    <location>
        <begin position="275"/>
        <end position="293"/>
    </location>
</feature>
<organism evidence="2 3">
    <name type="scientific">Plasmodium yoelii yoelii</name>
    <dbReference type="NCBI Taxonomy" id="73239"/>
    <lineage>
        <taxon>Eukaryota</taxon>
        <taxon>Sar</taxon>
        <taxon>Alveolata</taxon>
        <taxon>Apicomplexa</taxon>
        <taxon>Aconoidasida</taxon>
        <taxon>Haemosporida</taxon>
        <taxon>Plasmodiidae</taxon>
        <taxon>Plasmodium</taxon>
        <taxon>Plasmodium (Vinckeia)</taxon>
    </lineage>
</organism>
<keyword evidence="1" id="KW-0472">Membrane</keyword>
<dbReference type="PaxDb" id="73239-Q7R9K1"/>
<dbReference type="Proteomes" id="UP000008553">
    <property type="component" value="Unassembled WGS sequence"/>
</dbReference>
<evidence type="ECO:0000313" key="2">
    <source>
        <dbReference type="EMBL" id="EAA19166.1"/>
    </source>
</evidence>